<feature type="transmembrane region" description="Helical" evidence="3">
    <location>
        <begin position="99"/>
        <end position="121"/>
    </location>
</feature>
<feature type="region of interest" description="Disordered" evidence="2">
    <location>
        <begin position="31"/>
        <end position="92"/>
    </location>
</feature>
<protein>
    <submittedName>
        <fullName evidence="4">ATPase P</fullName>
    </submittedName>
    <submittedName>
        <fullName evidence="5">Copper-transporting P-type ATPase</fullName>
        <ecNumber evidence="5">3.6.3.4</ecNumber>
    </submittedName>
</protein>
<sequence>MGFDLFMAAVAIVVASIATWGILRFFLGQSPTDGRSSTPPTPDDRKDPPATETSADHVRNHSSPSTDPPSSEAERSANKRPEAAPAANSAESADDDQRIVPLLAIATILTIPTFVVTMLMLGSVTMPDWLTHPWLHAIVITPVMFYCGAPIHRRGMPALHQRTPNADSLISLGMSIVYVYSLLLCVVSWIFPVGSRDPYFAFVGVVVMLALIIRLIHRKLVIVRFPIEHPEDFEQALKIRATNASSQSAQSTHGKSAEEVVFRARIGHVIHTRVLQITTAVTMVVAVWTFALWLVFGMQPKLAVAVLIAATVLSVAGLVLEVGDRVSSL</sequence>
<name>A0A6N2QVC5_9BIFI</name>
<accession>A0A6N2QVC5</accession>
<gene>
    <name evidence="5" type="primary">actP</name>
    <name evidence="5" type="ORF">BDLFYP24_00022</name>
    <name evidence="4" type="ORF">GBB04_09500</name>
</gene>
<feature type="transmembrane region" description="Helical" evidence="3">
    <location>
        <begin position="302"/>
        <end position="320"/>
    </location>
</feature>
<dbReference type="GO" id="GO:0055070">
    <property type="term" value="P:copper ion homeostasis"/>
    <property type="evidence" value="ECO:0007669"/>
    <property type="project" value="TreeGrafter"/>
</dbReference>
<feature type="transmembrane region" description="Helical" evidence="3">
    <location>
        <begin position="6"/>
        <end position="27"/>
    </location>
</feature>
<dbReference type="GO" id="GO:0043682">
    <property type="term" value="F:P-type divalent copper transporter activity"/>
    <property type="evidence" value="ECO:0007669"/>
    <property type="project" value="TreeGrafter"/>
</dbReference>
<feature type="transmembrane region" description="Helical" evidence="3">
    <location>
        <begin position="172"/>
        <end position="192"/>
    </location>
</feature>
<evidence type="ECO:0000313" key="5">
    <source>
        <dbReference type="EMBL" id="VYS72148.1"/>
    </source>
</evidence>
<dbReference type="GO" id="GO:0016020">
    <property type="term" value="C:membrane"/>
    <property type="evidence" value="ECO:0007669"/>
    <property type="project" value="TreeGrafter"/>
</dbReference>
<feature type="compositionally biased region" description="Basic and acidic residues" evidence="2">
    <location>
        <begin position="42"/>
        <end position="59"/>
    </location>
</feature>
<dbReference type="Proteomes" id="UP000429211">
    <property type="component" value="Unassembled WGS sequence"/>
</dbReference>
<feature type="transmembrane region" description="Helical" evidence="3">
    <location>
        <begin position="133"/>
        <end position="151"/>
    </location>
</feature>
<dbReference type="GO" id="GO:0016787">
    <property type="term" value="F:hydrolase activity"/>
    <property type="evidence" value="ECO:0007669"/>
    <property type="project" value="UniProtKB-KW"/>
</dbReference>
<feature type="compositionally biased region" description="Basic and acidic residues" evidence="2">
    <location>
        <begin position="72"/>
        <end position="82"/>
    </location>
</feature>
<dbReference type="EMBL" id="CACRSP010000001">
    <property type="protein sequence ID" value="VYS72148.1"/>
    <property type="molecule type" value="Genomic_DNA"/>
</dbReference>
<dbReference type="PANTHER" id="PTHR43520">
    <property type="entry name" value="ATP7, ISOFORM B"/>
    <property type="match status" value="1"/>
</dbReference>
<organism evidence="5">
    <name type="scientific">Bifidobacterium dentium</name>
    <dbReference type="NCBI Taxonomy" id="1689"/>
    <lineage>
        <taxon>Bacteria</taxon>
        <taxon>Bacillati</taxon>
        <taxon>Actinomycetota</taxon>
        <taxon>Actinomycetes</taxon>
        <taxon>Bifidobacteriales</taxon>
        <taxon>Bifidobacteriaceae</taxon>
        <taxon>Bifidobacterium</taxon>
    </lineage>
</organism>
<evidence type="ECO:0000256" key="1">
    <source>
        <dbReference type="ARBA" id="ARBA00022967"/>
    </source>
</evidence>
<dbReference type="AlphaFoldDB" id="A0A6N2QVC5"/>
<evidence type="ECO:0000313" key="4">
    <source>
        <dbReference type="EMBL" id="KAB7459615.1"/>
    </source>
</evidence>
<dbReference type="PANTHER" id="PTHR43520:SF8">
    <property type="entry name" value="P-TYPE CU(+) TRANSPORTER"/>
    <property type="match status" value="1"/>
</dbReference>
<proteinExistence type="predicted"/>
<keyword evidence="1" id="KW-1278">Translocase</keyword>
<keyword evidence="3" id="KW-0472">Membrane</keyword>
<dbReference type="EMBL" id="WDPD01000012">
    <property type="protein sequence ID" value="KAB7459615.1"/>
    <property type="molecule type" value="Genomic_DNA"/>
</dbReference>
<keyword evidence="5" id="KW-0378">Hydrolase</keyword>
<reference evidence="5" key="2">
    <citation type="submission" date="2019-11" db="EMBL/GenBank/DDBJ databases">
        <authorList>
            <person name="Feng L."/>
        </authorList>
    </citation>
    <scope>NUCLEOTIDE SEQUENCE</scope>
    <source>
        <strain evidence="5">BdentiumLFYP24</strain>
    </source>
</reference>
<dbReference type="RefSeq" id="WP_129880158.1">
    <property type="nucleotide sequence ID" value="NZ_CACRSP010000001.1"/>
</dbReference>
<feature type="transmembrane region" description="Helical" evidence="3">
    <location>
        <begin position="274"/>
        <end position="296"/>
    </location>
</feature>
<evidence type="ECO:0000256" key="2">
    <source>
        <dbReference type="SAM" id="MobiDB-lite"/>
    </source>
</evidence>
<dbReference type="GO" id="GO:0005507">
    <property type="term" value="F:copper ion binding"/>
    <property type="evidence" value="ECO:0007669"/>
    <property type="project" value="TreeGrafter"/>
</dbReference>
<reference evidence="4 6" key="1">
    <citation type="journal article" date="2019" name="Nat. Med.">
        <title>A library of human gut bacterial isolates paired with longitudinal multiomics data enables mechanistic microbiome research.</title>
        <authorList>
            <person name="Poyet M."/>
            <person name="Groussin M."/>
            <person name="Gibbons S.M."/>
            <person name="Avila-Pacheco J."/>
            <person name="Jiang X."/>
            <person name="Kearney S.M."/>
            <person name="Perrotta A.R."/>
            <person name="Berdy B."/>
            <person name="Zhao S."/>
            <person name="Lieberman T.D."/>
            <person name="Swanson P.K."/>
            <person name="Smith M."/>
            <person name="Roesemann S."/>
            <person name="Alexander J.E."/>
            <person name="Rich S.A."/>
            <person name="Livny J."/>
            <person name="Vlamakis H."/>
            <person name="Clish C."/>
            <person name="Bullock K."/>
            <person name="Deik A."/>
            <person name="Scott J."/>
            <person name="Pierce K.A."/>
            <person name="Xavier R.J."/>
            <person name="Alm E.J."/>
        </authorList>
    </citation>
    <scope>NUCLEOTIDE SEQUENCE [LARGE SCALE GENOMIC DNA]</scope>
    <source>
        <strain evidence="4 6">BIOML-A2</strain>
    </source>
</reference>
<feature type="transmembrane region" description="Helical" evidence="3">
    <location>
        <begin position="198"/>
        <end position="216"/>
    </location>
</feature>
<dbReference type="EC" id="3.6.3.4" evidence="5"/>
<evidence type="ECO:0000313" key="6">
    <source>
        <dbReference type="Proteomes" id="UP000429211"/>
    </source>
</evidence>
<evidence type="ECO:0000256" key="3">
    <source>
        <dbReference type="SAM" id="Phobius"/>
    </source>
</evidence>
<keyword evidence="3" id="KW-0812">Transmembrane</keyword>
<keyword evidence="3" id="KW-1133">Transmembrane helix</keyword>